<dbReference type="GO" id="GO:0046872">
    <property type="term" value="F:metal ion binding"/>
    <property type="evidence" value="ECO:0007669"/>
    <property type="project" value="InterPro"/>
</dbReference>
<evidence type="ECO:0000256" key="3">
    <source>
        <dbReference type="PROSITE-ProRule" id="PRU00409"/>
    </source>
</evidence>
<dbReference type="InterPro" id="IPR013815">
    <property type="entry name" value="ATP_grasp_subdomain_1"/>
</dbReference>
<dbReference type="GO" id="GO:0008716">
    <property type="term" value="F:D-alanine-D-alanine ligase activity"/>
    <property type="evidence" value="ECO:0007669"/>
    <property type="project" value="InterPro"/>
</dbReference>
<dbReference type="InterPro" id="IPR011095">
    <property type="entry name" value="Dala_Dala_lig_C"/>
</dbReference>
<reference evidence="5 6" key="1">
    <citation type="submission" date="2018-11" db="EMBL/GenBank/DDBJ databases">
        <title>Genome sequence of Saitozyma podzolica DSM 27192.</title>
        <authorList>
            <person name="Aliyu H."/>
            <person name="Gorte O."/>
            <person name="Ochsenreither K."/>
        </authorList>
    </citation>
    <scope>NUCLEOTIDE SEQUENCE [LARGE SCALE GENOMIC DNA]</scope>
    <source>
        <strain evidence="5 6">DSM 27192</strain>
    </source>
</reference>
<dbReference type="Proteomes" id="UP000279259">
    <property type="component" value="Unassembled WGS sequence"/>
</dbReference>
<feature type="domain" description="ATP-grasp" evidence="4">
    <location>
        <begin position="134"/>
        <end position="359"/>
    </location>
</feature>
<dbReference type="EMBL" id="RSCD01000007">
    <property type="protein sequence ID" value="RSH91919.1"/>
    <property type="molecule type" value="Genomic_DNA"/>
</dbReference>
<dbReference type="PANTHER" id="PTHR23132">
    <property type="entry name" value="D-ALANINE--D-ALANINE LIGASE"/>
    <property type="match status" value="1"/>
</dbReference>
<dbReference type="Gene3D" id="3.30.1490.20">
    <property type="entry name" value="ATP-grasp fold, A domain"/>
    <property type="match status" value="1"/>
</dbReference>
<name>A0A427YLJ2_9TREE</name>
<dbReference type="Gene3D" id="3.30.470.20">
    <property type="entry name" value="ATP-grasp fold, B domain"/>
    <property type="match status" value="1"/>
</dbReference>
<proteinExistence type="inferred from homology"/>
<keyword evidence="3" id="KW-0067">ATP-binding</keyword>
<keyword evidence="2" id="KW-0436">Ligase</keyword>
<dbReference type="SUPFAM" id="SSF56059">
    <property type="entry name" value="Glutathione synthetase ATP-binding domain-like"/>
    <property type="match status" value="1"/>
</dbReference>
<evidence type="ECO:0000256" key="1">
    <source>
        <dbReference type="ARBA" id="ARBA00010871"/>
    </source>
</evidence>
<organism evidence="5 6">
    <name type="scientific">Saitozyma podzolica</name>
    <dbReference type="NCBI Taxonomy" id="1890683"/>
    <lineage>
        <taxon>Eukaryota</taxon>
        <taxon>Fungi</taxon>
        <taxon>Dikarya</taxon>
        <taxon>Basidiomycota</taxon>
        <taxon>Agaricomycotina</taxon>
        <taxon>Tremellomycetes</taxon>
        <taxon>Tremellales</taxon>
        <taxon>Trimorphomycetaceae</taxon>
        <taxon>Saitozyma</taxon>
    </lineage>
</organism>
<accession>A0A427YLJ2</accession>
<dbReference type="PROSITE" id="PS50975">
    <property type="entry name" value="ATP_GRASP"/>
    <property type="match status" value="1"/>
</dbReference>
<evidence type="ECO:0000256" key="2">
    <source>
        <dbReference type="ARBA" id="ARBA00022598"/>
    </source>
</evidence>
<evidence type="ECO:0000313" key="5">
    <source>
        <dbReference type="EMBL" id="RSH91919.1"/>
    </source>
</evidence>
<gene>
    <name evidence="5" type="ORF">EHS25_009289</name>
</gene>
<dbReference type="STRING" id="1890683.A0A427YLJ2"/>
<dbReference type="InterPro" id="IPR011761">
    <property type="entry name" value="ATP-grasp"/>
</dbReference>
<dbReference type="OrthoDB" id="422362at2759"/>
<dbReference type="PANTHER" id="PTHR23132:SF23">
    <property type="entry name" value="D-ALANINE--D-ALANINE LIGASE B"/>
    <property type="match status" value="1"/>
</dbReference>
<sequence>MSQAYRVAVLHQGGPVPAVGGVIKPFKPGGDGLGYTDSGADLAYNLRKRGESAVTPVPDPVPTRDADWSFPDTISGIRSAVFEHGANVLWANTTLHSSHALVQLRSELASRGVRMVGQNPLDTEKFEDKEWINRWLNGQPGLKGSFPRSMLFQKGHAKETLEGFGVPAVVKPIRGRGSHGVTLANTVLELHVAAERLLAESDAILLEEYCAGEEVTVTVMPPGEYTIVGTKSSYWSLPVVTRFNHKDGIAPYNGIVAVTANSRALSASEHDADPSYATLQRQCELVAELCRATAPIRVDARRRGDGQGFNGEFVLFDVNMKPNATGPGRPGRELQASLTTMAAEMIGWDYRELIVNILKQARLVADVIRQ</sequence>
<evidence type="ECO:0000313" key="6">
    <source>
        <dbReference type="Proteomes" id="UP000279259"/>
    </source>
</evidence>
<protein>
    <recommendedName>
        <fullName evidence="4">ATP-grasp domain-containing protein</fullName>
    </recommendedName>
</protein>
<keyword evidence="6" id="KW-1185">Reference proteome</keyword>
<evidence type="ECO:0000259" key="4">
    <source>
        <dbReference type="PROSITE" id="PS50975"/>
    </source>
</evidence>
<keyword evidence="3" id="KW-0547">Nucleotide-binding</keyword>
<dbReference type="Pfam" id="PF07478">
    <property type="entry name" value="Dala_Dala_lig_C"/>
    <property type="match status" value="1"/>
</dbReference>
<dbReference type="AlphaFoldDB" id="A0A427YLJ2"/>
<comment type="similarity">
    <text evidence="1">Belongs to the D-alanine--D-alanine ligase family.</text>
</comment>
<comment type="caution">
    <text evidence="5">The sequence shown here is derived from an EMBL/GenBank/DDBJ whole genome shotgun (WGS) entry which is preliminary data.</text>
</comment>
<dbReference type="GO" id="GO:0005524">
    <property type="term" value="F:ATP binding"/>
    <property type="evidence" value="ECO:0007669"/>
    <property type="project" value="UniProtKB-UniRule"/>
</dbReference>